<dbReference type="Proteomes" id="UP000023152">
    <property type="component" value="Unassembled WGS sequence"/>
</dbReference>
<evidence type="ECO:0000313" key="1">
    <source>
        <dbReference type="EMBL" id="ETN97137.1"/>
    </source>
</evidence>
<organism evidence="1 2">
    <name type="scientific">Reticulomyxa filosa</name>
    <dbReference type="NCBI Taxonomy" id="46433"/>
    <lineage>
        <taxon>Eukaryota</taxon>
        <taxon>Sar</taxon>
        <taxon>Rhizaria</taxon>
        <taxon>Retaria</taxon>
        <taxon>Foraminifera</taxon>
        <taxon>Monothalamids</taxon>
        <taxon>Reticulomyxidae</taxon>
        <taxon>Reticulomyxa</taxon>
    </lineage>
</organism>
<sequence length="468" mass="55465">MINEDINVSKLNESQSMHKLLQKMKQLLFSTENCKYTRSLHVWFLKQLYMLKGIHWIEIVFTHPAIQLFQQVNPTNVFGLLRKRILRNYSFNPFFGIYGNRDYGDILHKNITQSTFLVNDSSPSFRIIAESLSLIYLSDRDYSGMQLQSYFYFLLFLKHIEANKFNANKNTNISYRPYLTPELVKKIFLQIFTHLTSSPRAYWKSTGDPLDLIVIRLCFHFMSVLPFMKRNPFRFLFDELFLSDKDHELDTLKIHYCSHNHPLLINALVSKDVTCPWKDCGATIFRTSINDSFPKSKNTTDTKSIWSILRRYYTSPKKTEPSGLRPLTSTLLRFLYHLLLLLRSEGVPQDERKIQELMKQNNKQDVFKILLKQIKQDFKSLEIQTDLNEELLNIALHSWIKHFSENFKTWYPQGLTRGDLTEVYEFEKRLDNEYSTFFNSKNEFIKLRNKSELEPNDNNKNKGNESML</sequence>
<name>X6L6X5_RETFI</name>
<evidence type="ECO:0000313" key="2">
    <source>
        <dbReference type="Proteomes" id="UP000023152"/>
    </source>
</evidence>
<keyword evidence="2" id="KW-1185">Reference proteome</keyword>
<gene>
    <name evidence="1" type="ORF">RFI_40394</name>
</gene>
<reference evidence="1 2" key="1">
    <citation type="journal article" date="2013" name="Curr. Biol.">
        <title>The Genome of the Foraminiferan Reticulomyxa filosa.</title>
        <authorList>
            <person name="Glockner G."/>
            <person name="Hulsmann N."/>
            <person name="Schleicher M."/>
            <person name="Noegel A.A."/>
            <person name="Eichinger L."/>
            <person name="Gallinger C."/>
            <person name="Pawlowski J."/>
            <person name="Sierra R."/>
            <person name="Euteneuer U."/>
            <person name="Pillet L."/>
            <person name="Moustafa A."/>
            <person name="Platzer M."/>
            <person name="Groth M."/>
            <person name="Szafranski K."/>
            <person name="Schliwa M."/>
        </authorList>
    </citation>
    <scope>NUCLEOTIDE SEQUENCE [LARGE SCALE GENOMIC DNA]</scope>
</reference>
<dbReference type="EMBL" id="ASPP01050679">
    <property type="protein sequence ID" value="ETN97137.1"/>
    <property type="molecule type" value="Genomic_DNA"/>
</dbReference>
<accession>X6L6X5</accession>
<comment type="caution">
    <text evidence="1">The sequence shown here is derived from an EMBL/GenBank/DDBJ whole genome shotgun (WGS) entry which is preliminary data.</text>
</comment>
<proteinExistence type="predicted"/>
<protein>
    <submittedName>
        <fullName evidence="1">Uncharacterized protein</fullName>
    </submittedName>
</protein>
<dbReference type="AlphaFoldDB" id="X6L6X5"/>